<dbReference type="Pfam" id="PF01805">
    <property type="entry name" value="Surp"/>
    <property type="match status" value="2"/>
</dbReference>
<dbReference type="PANTHER" id="PTHR13161:SF15">
    <property type="entry name" value="SPLICING FACTOR, SUPPRESSOR OF WHITE-APRICOT HOMOLOG"/>
    <property type="match status" value="1"/>
</dbReference>
<dbReference type="PROSITE" id="PS50128">
    <property type="entry name" value="SURP"/>
    <property type="match status" value="1"/>
</dbReference>
<evidence type="ECO:0000313" key="3">
    <source>
        <dbReference type="EMBL" id="KAK1616016.1"/>
    </source>
</evidence>
<dbReference type="PANTHER" id="PTHR13161">
    <property type="entry name" value="SPLICING FACTOR SUPPRESSOR OF WHITE APRICOT"/>
    <property type="match status" value="1"/>
</dbReference>
<name>A0AAD8R8J9_LOLMU</name>
<dbReference type="InterPro" id="IPR000061">
    <property type="entry name" value="Surp"/>
</dbReference>
<dbReference type="SUPFAM" id="SSF109905">
    <property type="entry name" value="Surp module (SWAP domain)"/>
    <property type="match status" value="2"/>
</dbReference>
<dbReference type="EMBL" id="JAUUTY010000006">
    <property type="protein sequence ID" value="KAK1616016.1"/>
    <property type="molecule type" value="Genomic_DNA"/>
</dbReference>
<evidence type="ECO:0000313" key="4">
    <source>
        <dbReference type="Proteomes" id="UP001231189"/>
    </source>
</evidence>
<reference evidence="3" key="1">
    <citation type="submission" date="2023-07" db="EMBL/GenBank/DDBJ databases">
        <title>A chromosome-level genome assembly of Lolium multiflorum.</title>
        <authorList>
            <person name="Chen Y."/>
            <person name="Copetti D."/>
            <person name="Kolliker R."/>
            <person name="Studer B."/>
        </authorList>
    </citation>
    <scope>NUCLEOTIDE SEQUENCE</scope>
    <source>
        <strain evidence="3">02402/16</strain>
        <tissue evidence="3">Leaf</tissue>
    </source>
</reference>
<sequence>MLHKLLIIPFCFLPKLIFKFSLTIGNHNGRMHASQPNRQPPFKKVNQIIARTSLFVSEHGGQSEIVLRVKQGSSPTFGFLMPDHHRRSYFWYIVDHPQLLKDGSDAHTSKVNKTVMRESEHAASSGGALSLLGSIYESGDENEHVLPALLKSTDHGKYAVLHEKGHKGCASQKRVNNSKRSFDCCSPGKGHSGENCRQKEFEEKLIAQERMTGRFPFLLPNNPYHSYYLKILQETQEGMAAVGVGMSLVSLRVQEFQEDLHWARGRMDRLREVRHAPYRALRRRSTTSSPPREMNIRLTSPLLGMKATGRDVSSVLILVG</sequence>
<gene>
    <name evidence="3" type="ORF">QYE76_021533</name>
</gene>
<organism evidence="3 4">
    <name type="scientific">Lolium multiflorum</name>
    <name type="common">Italian ryegrass</name>
    <name type="synonym">Lolium perenne subsp. multiflorum</name>
    <dbReference type="NCBI Taxonomy" id="4521"/>
    <lineage>
        <taxon>Eukaryota</taxon>
        <taxon>Viridiplantae</taxon>
        <taxon>Streptophyta</taxon>
        <taxon>Embryophyta</taxon>
        <taxon>Tracheophyta</taxon>
        <taxon>Spermatophyta</taxon>
        <taxon>Magnoliopsida</taxon>
        <taxon>Liliopsida</taxon>
        <taxon>Poales</taxon>
        <taxon>Poaceae</taxon>
        <taxon>BOP clade</taxon>
        <taxon>Pooideae</taxon>
        <taxon>Poodae</taxon>
        <taxon>Poeae</taxon>
        <taxon>Poeae Chloroplast Group 2 (Poeae type)</taxon>
        <taxon>Loliodinae</taxon>
        <taxon>Loliinae</taxon>
        <taxon>Lolium</taxon>
    </lineage>
</organism>
<dbReference type="Gene3D" id="1.10.10.790">
    <property type="entry name" value="Surp module"/>
    <property type="match status" value="2"/>
</dbReference>
<dbReference type="InterPro" id="IPR035967">
    <property type="entry name" value="SWAP/Surp_sf"/>
</dbReference>
<feature type="domain" description="SURP motif" evidence="2">
    <location>
        <begin position="48"/>
        <end position="90"/>
    </location>
</feature>
<proteinExistence type="predicted"/>
<keyword evidence="1" id="KW-0507">mRNA processing</keyword>
<dbReference type="AlphaFoldDB" id="A0AAD8R8J9"/>
<dbReference type="SMART" id="SM00648">
    <property type="entry name" value="SWAP"/>
    <property type="match status" value="2"/>
</dbReference>
<dbReference type="Proteomes" id="UP001231189">
    <property type="component" value="Unassembled WGS sequence"/>
</dbReference>
<accession>A0AAD8R8J9</accession>
<keyword evidence="4" id="KW-1185">Reference proteome</keyword>
<evidence type="ECO:0000256" key="1">
    <source>
        <dbReference type="ARBA" id="ARBA00022664"/>
    </source>
</evidence>
<dbReference type="InterPro" id="IPR040397">
    <property type="entry name" value="SWAP"/>
</dbReference>
<comment type="caution">
    <text evidence="3">The sequence shown here is derived from an EMBL/GenBank/DDBJ whole genome shotgun (WGS) entry which is preliminary data.</text>
</comment>
<dbReference type="GO" id="GO:0003723">
    <property type="term" value="F:RNA binding"/>
    <property type="evidence" value="ECO:0007669"/>
    <property type="project" value="InterPro"/>
</dbReference>
<protein>
    <recommendedName>
        <fullName evidence="2">SURP motif domain-containing protein</fullName>
    </recommendedName>
</protein>
<evidence type="ECO:0000259" key="2">
    <source>
        <dbReference type="PROSITE" id="PS50128"/>
    </source>
</evidence>
<dbReference type="GO" id="GO:0000395">
    <property type="term" value="P:mRNA 5'-splice site recognition"/>
    <property type="evidence" value="ECO:0007669"/>
    <property type="project" value="TreeGrafter"/>
</dbReference>